<dbReference type="RefSeq" id="WP_218027535.1">
    <property type="nucleotide sequence ID" value="NZ_BIFT01000001.1"/>
</dbReference>
<accession>A0A402BCZ5</accession>
<evidence type="ECO:0000313" key="3">
    <source>
        <dbReference type="Proteomes" id="UP000287171"/>
    </source>
</evidence>
<dbReference type="AlphaFoldDB" id="A0A402BCZ5"/>
<dbReference type="EMBL" id="BIFT01000001">
    <property type="protein sequence ID" value="GCE29152.1"/>
    <property type="molecule type" value="Genomic_DNA"/>
</dbReference>
<protein>
    <recommendedName>
        <fullName evidence="4">YdhG-like domain-containing protein</fullName>
    </recommendedName>
</protein>
<reference evidence="3" key="1">
    <citation type="submission" date="2018-12" db="EMBL/GenBank/DDBJ databases">
        <title>Tengunoibacter tsumagoiensis gen. nov., sp. nov., Dictyobacter kobayashii sp. nov., D. alpinus sp. nov., and D. joshuensis sp. nov. and description of Dictyobacteraceae fam. nov. within the order Ktedonobacterales isolated from Tengu-no-mugimeshi.</title>
        <authorList>
            <person name="Wang C.M."/>
            <person name="Zheng Y."/>
            <person name="Sakai Y."/>
            <person name="Toyoda A."/>
            <person name="Minakuchi Y."/>
            <person name="Abe K."/>
            <person name="Yokota A."/>
            <person name="Yabe S."/>
        </authorList>
    </citation>
    <scope>NUCLEOTIDE SEQUENCE [LARGE SCALE GENOMIC DNA]</scope>
    <source>
        <strain evidence="3">Uno16</strain>
    </source>
</reference>
<evidence type="ECO:0000256" key="1">
    <source>
        <dbReference type="SAM" id="MobiDB-lite"/>
    </source>
</evidence>
<sequence length="162" mass="18067">MSQTEKEGMQESVKSTAAFNKKSRGFTDEERAAMKERAKELKEEERASRNKQQGESDVLAKIAELPESERVMATRLHEIIKTSAPVLSPKTWYGMPAYARDGKIVCFFQSAQKFNTRYATLGFSDMAALDEGVMWPTSFALTELTEASEARISALVKKAVSS</sequence>
<evidence type="ECO:0000313" key="2">
    <source>
        <dbReference type="EMBL" id="GCE29152.1"/>
    </source>
</evidence>
<dbReference type="SUPFAM" id="SSF159888">
    <property type="entry name" value="YdhG-like"/>
    <property type="match status" value="1"/>
</dbReference>
<dbReference type="Proteomes" id="UP000287171">
    <property type="component" value="Unassembled WGS sequence"/>
</dbReference>
<feature type="compositionally biased region" description="Basic and acidic residues" evidence="1">
    <location>
        <begin position="25"/>
        <end position="54"/>
    </location>
</feature>
<keyword evidence="3" id="KW-1185">Reference proteome</keyword>
<name>A0A402BCZ5_9CHLR</name>
<evidence type="ECO:0008006" key="4">
    <source>
        <dbReference type="Google" id="ProtNLM"/>
    </source>
</evidence>
<dbReference type="Gene3D" id="3.90.1150.200">
    <property type="match status" value="1"/>
</dbReference>
<proteinExistence type="predicted"/>
<feature type="region of interest" description="Disordered" evidence="1">
    <location>
        <begin position="1"/>
        <end position="59"/>
    </location>
</feature>
<gene>
    <name evidence="2" type="ORF">KDA_46360</name>
</gene>
<organism evidence="2 3">
    <name type="scientific">Dictyobacter alpinus</name>
    <dbReference type="NCBI Taxonomy" id="2014873"/>
    <lineage>
        <taxon>Bacteria</taxon>
        <taxon>Bacillati</taxon>
        <taxon>Chloroflexota</taxon>
        <taxon>Ktedonobacteria</taxon>
        <taxon>Ktedonobacterales</taxon>
        <taxon>Dictyobacteraceae</taxon>
        <taxon>Dictyobacter</taxon>
    </lineage>
</organism>
<comment type="caution">
    <text evidence="2">The sequence shown here is derived from an EMBL/GenBank/DDBJ whole genome shotgun (WGS) entry which is preliminary data.</text>
</comment>